<dbReference type="SUPFAM" id="SSF53756">
    <property type="entry name" value="UDP-Glycosyltransferase/glycogen phosphorylase"/>
    <property type="match status" value="1"/>
</dbReference>
<feature type="domain" description="Glycosyl transferase family 1" evidence="3">
    <location>
        <begin position="184"/>
        <end position="342"/>
    </location>
</feature>
<organism evidence="4 5">
    <name type="scientific">Leucobacter chromiisoli</name>
    <dbReference type="NCBI Taxonomy" id="2796471"/>
    <lineage>
        <taxon>Bacteria</taxon>
        <taxon>Bacillati</taxon>
        <taxon>Actinomycetota</taxon>
        <taxon>Actinomycetes</taxon>
        <taxon>Micrococcales</taxon>
        <taxon>Microbacteriaceae</taxon>
        <taxon>Leucobacter</taxon>
    </lineage>
</organism>
<evidence type="ECO:0000256" key="2">
    <source>
        <dbReference type="SAM" id="MobiDB-lite"/>
    </source>
</evidence>
<reference evidence="4" key="1">
    <citation type="submission" date="2020-12" db="EMBL/GenBank/DDBJ databases">
        <title>Leucobacter sp. CAS1, isolated from Chromium sludge.</title>
        <authorList>
            <person name="Xu Z."/>
        </authorList>
    </citation>
    <scope>NUCLEOTIDE SEQUENCE</scope>
    <source>
        <strain evidence="4">CSA1</strain>
    </source>
</reference>
<keyword evidence="1" id="KW-0808">Transferase</keyword>
<keyword evidence="5" id="KW-1185">Reference proteome</keyword>
<feature type="region of interest" description="Disordered" evidence="2">
    <location>
        <begin position="149"/>
        <end position="183"/>
    </location>
</feature>
<dbReference type="RefSeq" id="WP_200115989.1">
    <property type="nucleotide sequence ID" value="NZ_JAEHOH010000017.1"/>
</dbReference>
<dbReference type="CDD" id="cd03801">
    <property type="entry name" value="GT4_PimA-like"/>
    <property type="match status" value="1"/>
</dbReference>
<protein>
    <submittedName>
        <fullName evidence="4">Glycosyltransferase family 4 protein</fullName>
    </submittedName>
</protein>
<name>A0A934UW34_9MICO</name>
<dbReference type="PANTHER" id="PTHR46401">
    <property type="entry name" value="GLYCOSYLTRANSFERASE WBBK-RELATED"/>
    <property type="match status" value="1"/>
</dbReference>
<dbReference type="EMBL" id="JAEHOH010000017">
    <property type="protein sequence ID" value="MBK0419853.1"/>
    <property type="molecule type" value="Genomic_DNA"/>
</dbReference>
<feature type="compositionally biased region" description="Basic and acidic residues" evidence="2">
    <location>
        <begin position="167"/>
        <end position="182"/>
    </location>
</feature>
<dbReference type="Proteomes" id="UP000608530">
    <property type="component" value="Unassembled WGS sequence"/>
</dbReference>
<dbReference type="PANTHER" id="PTHR46401:SF2">
    <property type="entry name" value="GLYCOSYLTRANSFERASE WBBK-RELATED"/>
    <property type="match status" value="1"/>
</dbReference>
<dbReference type="InterPro" id="IPR001296">
    <property type="entry name" value="Glyco_trans_1"/>
</dbReference>
<dbReference type="GO" id="GO:0016757">
    <property type="term" value="F:glycosyltransferase activity"/>
    <property type="evidence" value="ECO:0007669"/>
    <property type="project" value="InterPro"/>
</dbReference>
<comment type="caution">
    <text evidence="4">The sequence shown here is derived from an EMBL/GenBank/DDBJ whole genome shotgun (WGS) entry which is preliminary data.</text>
</comment>
<gene>
    <name evidence="4" type="ORF">JD276_12490</name>
</gene>
<accession>A0A934UW34</accession>
<dbReference type="Gene3D" id="3.40.50.2000">
    <property type="entry name" value="Glycogen Phosphorylase B"/>
    <property type="match status" value="1"/>
</dbReference>
<evidence type="ECO:0000256" key="1">
    <source>
        <dbReference type="ARBA" id="ARBA00022679"/>
    </source>
</evidence>
<dbReference type="Pfam" id="PF00534">
    <property type="entry name" value="Glycos_transf_1"/>
    <property type="match status" value="1"/>
</dbReference>
<sequence length="362" mass="38869">MTRRIGFARWRSDSASGGNRYDDDLSAAFRELELDVREYPIAGSWPTPEPDDRRAFARVLAAERHWLVDNIVASAAPEAVASAVSSGCRVTVLMHYFPADDPSLSAADRARLAEDEAAALAAASEVVTSSEWAAREVAARYGRPDAVPAVPGVGRAPRAPGSLGDPATREGESGGESEREIGESDTPMLLWLGRVTETKDPLTLVEALGAVRDLSWTACLVGPDTVDEALGRRVRDRLAELGIASRVEMPGMRGGEALAAIWARADLLVHTSRTETYGMVVSEALARGVPSVVSEGTGAVEAQRGAGATFPVGDARALAAELRAWLDDPALRARWRRDARERREHLPAWSDTARTIAEVLTR</sequence>
<dbReference type="AlphaFoldDB" id="A0A934UW34"/>
<proteinExistence type="predicted"/>
<evidence type="ECO:0000313" key="4">
    <source>
        <dbReference type="EMBL" id="MBK0419853.1"/>
    </source>
</evidence>
<dbReference type="GO" id="GO:0009103">
    <property type="term" value="P:lipopolysaccharide biosynthetic process"/>
    <property type="evidence" value="ECO:0007669"/>
    <property type="project" value="TreeGrafter"/>
</dbReference>
<evidence type="ECO:0000313" key="5">
    <source>
        <dbReference type="Proteomes" id="UP000608530"/>
    </source>
</evidence>
<evidence type="ECO:0000259" key="3">
    <source>
        <dbReference type="Pfam" id="PF00534"/>
    </source>
</evidence>